<keyword evidence="4" id="KW-1185">Reference proteome</keyword>
<protein>
    <submittedName>
        <fullName evidence="3">Nucleotide-binding universal stress UspA family protein</fullName>
    </submittedName>
</protein>
<organism evidence="3 4">
    <name type="scientific">Roseospira visakhapatnamensis</name>
    <dbReference type="NCBI Taxonomy" id="390880"/>
    <lineage>
        <taxon>Bacteria</taxon>
        <taxon>Pseudomonadati</taxon>
        <taxon>Pseudomonadota</taxon>
        <taxon>Alphaproteobacteria</taxon>
        <taxon>Rhodospirillales</taxon>
        <taxon>Rhodospirillaceae</taxon>
        <taxon>Roseospira</taxon>
    </lineage>
</organism>
<dbReference type="AlphaFoldDB" id="A0A7W6RB93"/>
<dbReference type="Proteomes" id="UP000554286">
    <property type="component" value="Unassembled WGS sequence"/>
</dbReference>
<dbReference type="EMBL" id="JACIGK010000003">
    <property type="protein sequence ID" value="MBB4264961.1"/>
    <property type="molecule type" value="Genomic_DNA"/>
</dbReference>
<evidence type="ECO:0000313" key="4">
    <source>
        <dbReference type="Proteomes" id="UP000554286"/>
    </source>
</evidence>
<feature type="domain" description="UspA" evidence="2">
    <location>
        <begin position="24"/>
        <end position="137"/>
    </location>
</feature>
<gene>
    <name evidence="3" type="ORF">GGD89_000572</name>
</gene>
<evidence type="ECO:0000256" key="1">
    <source>
        <dbReference type="SAM" id="MobiDB-lite"/>
    </source>
</evidence>
<evidence type="ECO:0000259" key="2">
    <source>
        <dbReference type="Pfam" id="PF00582"/>
    </source>
</evidence>
<dbReference type="InterPro" id="IPR014729">
    <property type="entry name" value="Rossmann-like_a/b/a_fold"/>
</dbReference>
<comment type="caution">
    <text evidence="3">The sequence shown here is derived from an EMBL/GenBank/DDBJ whole genome shotgun (WGS) entry which is preliminary data.</text>
</comment>
<feature type="compositionally biased region" description="Low complexity" evidence="1">
    <location>
        <begin position="7"/>
        <end position="16"/>
    </location>
</feature>
<dbReference type="CDD" id="cd00293">
    <property type="entry name" value="USP-like"/>
    <property type="match status" value="1"/>
</dbReference>
<dbReference type="SUPFAM" id="SSF52402">
    <property type="entry name" value="Adenine nucleotide alpha hydrolases-like"/>
    <property type="match status" value="1"/>
</dbReference>
<proteinExistence type="predicted"/>
<dbReference type="RefSeq" id="WP_246422352.1">
    <property type="nucleotide sequence ID" value="NZ_JACIGK010000003.1"/>
</dbReference>
<name>A0A7W6RB93_9PROT</name>
<sequence length="172" mass="18587">MSDETPSRPAGGRAPAPMSPPLTFLVVVDDTEEMHQALRFASVRARATGGRVAMLRVVEPPDFQHFGFVGEQMQREAREEAERLLQRLAAGVNKRSRQTPMLEVREGLLVDQILEVVADEPEISALVVAARKGKKGPGPLIAGLAGSFGARLRVPAIVIPAGLTDEEIDRFG</sequence>
<dbReference type="Gene3D" id="3.40.50.620">
    <property type="entry name" value="HUPs"/>
    <property type="match status" value="1"/>
</dbReference>
<reference evidence="3 4" key="1">
    <citation type="submission" date="2020-08" db="EMBL/GenBank/DDBJ databases">
        <title>Genome sequencing of Purple Non-Sulfur Bacteria from various extreme environments.</title>
        <authorList>
            <person name="Mayer M."/>
        </authorList>
    </citation>
    <scope>NUCLEOTIDE SEQUENCE [LARGE SCALE GENOMIC DNA]</scope>
    <source>
        <strain evidence="3 4">JA131</strain>
    </source>
</reference>
<dbReference type="Pfam" id="PF00582">
    <property type="entry name" value="Usp"/>
    <property type="match status" value="1"/>
</dbReference>
<feature type="region of interest" description="Disordered" evidence="1">
    <location>
        <begin position="1"/>
        <end position="21"/>
    </location>
</feature>
<accession>A0A7W6RB93</accession>
<evidence type="ECO:0000313" key="3">
    <source>
        <dbReference type="EMBL" id="MBB4264961.1"/>
    </source>
</evidence>
<dbReference type="InterPro" id="IPR006016">
    <property type="entry name" value="UspA"/>
</dbReference>